<protein>
    <submittedName>
        <fullName evidence="1">Uncharacterized protein</fullName>
    </submittedName>
</protein>
<proteinExistence type="evidence at transcript level"/>
<reference evidence="1" key="1">
    <citation type="journal article" date="2009" name="PLoS Genet.">
        <title>Sequencing, mapping, and analysis of 27,455 maize full-length cDNAs.</title>
        <authorList>
            <person name="Soderlund C."/>
            <person name="Descour A."/>
            <person name="Kudrna D."/>
            <person name="Bomhoff M."/>
            <person name="Boyd L."/>
            <person name="Currie J."/>
            <person name="Angelova A."/>
            <person name="Collura K."/>
            <person name="Wissotski M."/>
            <person name="Ashley E."/>
            <person name="Morrow D."/>
            <person name="Fernandes J."/>
            <person name="Walbot V."/>
            <person name="Yu Y."/>
        </authorList>
    </citation>
    <scope>NUCLEOTIDE SEQUENCE</scope>
    <source>
        <strain evidence="1">B73</strain>
    </source>
</reference>
<evidence type="ECO:0000313" key="1">
    <source>
        <dbReference type="EMBL" id="ACL53843.1"/>
    </source>
</evidence>
<accession>B8A0Z4</accession>
<reference evidence="1" key="2">
    <citation type="submission" date="2012-06" db="EMBL/GenBank/DDBJ databases">
        <authorList>
            <person name="Yu Y."/>
            <person name="Currie J."/>
            <person name="Lomeli R."/>
            <person name="Angelova A."/>
            <person name="Collura K."/>
            <person name="Wissotski M."/>
            <person name="Campos D."/>
            <person name="Kudrna D."/>
            <person name="Golser W."/>
            <person name="Ashely E."/>
            <person name="Descour A."/>
            <person name="Fernandes J."/>
            <person name="Soderlund C."/>
            <person name="Walbot V."/>
        </authorList>
    </citation>
    <scope>NUCLEOTIDE SEQUENCE</scope>
    <source>
        <strain evidence="1">B73</strain>
    </source>
</reference>
<organism evidence="1">
    <name type="scientific">Zea mays</name>
    <name type="common">Maize</name>
    <dbReference type="NCBI Taxonomy" id="4577"/>
    <lineage>
        <taxon>Eukaryota</taxon>
        <taxon>Viridiplantae</taxon>
        <taxon>Streptophyta</taxon>
        <taxon>Embryophyta</taxon>
        <taxon>Tracheophyta</taxon>
        <taxon>Spermatophyta</taxon>
        <taxon>Magnoliopsida</taxon>
        <taxon>Liliopsida</taxon>
        <taxon>Poales</taxon>
        <taxon>Poaceae</taxon>
        <taxon>PACMAD clade</taxon>
        <taxon>Panicoideae</taxon>
        <taxon>Andropogonodae</taxon>
        <taxon>Andropogoneae</taxon>
        <taxon>Tripsacinae</taxon>
        <taxon>Zea</taxon>
    </lineage>
</organism>
<name>B8A0Z4_MAIZE</name>
<sequence>MLSYVNKIVTTRLTYTTKYSRNYCISFLSDLCTSQGRLTRDSTRLVLIKLVG</sequence>
<dbReference type="AlphaFoldDB" id="B8A0Z4"/>
<dbReference type="EMBL" id="BT055236">
    <property type="protein sequence ID" value="ACL53843.1"/>
    <property type="molecule type" value="mRNA"/>
</dbReference>